<evidence type="ECO:0000256" key="3">
    <source>
        <dbReference type="ARBA" id="ARBA00022695"/>
    </source>
</evidence>
<dbReference type="EMBL" id="OCMF01000001">
    <property type="protein sequence ID" value="SOC78732.1"/>
    <property type="molecule type" value="Genomic_DNA"/>
</dbReference>
<keyword evidence="5 8" id="KW-0547">Nucleotide-binding</keyword>
<dbReference type="PANTHER" id="PTHR32057">
    <property type="entry name" value="PROTEIN ADENYLYLTRANSFERASE SELO, MITOCHONDRIAL"/>
    <property type="match status" value="1"/>
</dbReference>
<keyword evidence="7 8" id="KW-0460">Magnesium</keyword>
<evidence type="ECO:0000256" key="2">
    <source>
        <dbReference type="ARBA" id="ARBA00022679"/>
    </source>
</evidence>
<feature type="binding site" evidence="8">
    <location>
        <position position="193"/>
    </location>
    <ligand>
        <name>ATP</name>
        <dbReference type="ChEBI" id="CHEBI:30616"/>
    </ligand>
</feature>
<dbReference type="AlphaFoldDB" id="A0A285X093"/>
<comment type="catalytic activity">
    <reaction evidence="8">
        <text>L-tyrosyl-[protein] + ATP = O-(5'-adenylyl)-L-tyrosyl-[protein] + diphosphate</text>
        <dbReference type="Rhea" id="RHEA:54288"/>
        <dbReference type="Rhea" id="RHEA-COMP:10136"/>
        <dbReference type="Rhea" id="RHEA-COMP:13846"/>
        <dbReference type="ChEBI" id="CHEBI:30616"/>
        <dbReference type="ChEBI" id="CHEBI:33019"/>
        <dbReference type="ChEBI" id="CHEBI:46858"/>
        <dbReference type="ChEBI" id="CHEBI:83624"/>
        <dbReference type="EC" id="2.7.7.108"/>
    </reaction>
</comment>
<dbReference type="GO" id="GO:0030145">
    <property type="term" value="F:manganese ion binding"/>
    <property type="evidence" value="ECO:0007669"/>
    <property type="project" value="UniProtKB-UniRule"/>
</dbReference>
<proteinExistence type="inferred from homology"/>
<comment type="function">
    <text evidence="8">Nucleotidyltransferase involved in the post-translational modification of proteins. It can catalyze the addition of adenosine monophosphate (AMP) or uridine monophosphate (UMP) to a protein, resulting in modifications known as AMPylation and UMPylation.</text>
</comment>
<feature type="region of interest" description="Disordered" evidence="9">
    <location>
        <begin position="13"/>
        <end position="41"/>
    </location>
</feature>
<evidence type="ECO:0000256" key="4">
    <source>
        <dbReference type="ARBA" id="ARBA00022723"/>
    </source>
</evidence>
<feature type="binding site" evidence="8">
    <location>
        <position position="136"/>
    </location>
    <ligand>
        <name>ATP</name>
        <dbReference type="ChEBI" id="CHEBI:30616"/>
    </ligand>
</feature>
<comment type="catalytic activity">
    <reaction evidence="8">
        <text>L-seryl-[protein] + ATP = 3-O-(5'-adenylyl)-L-seryl-[protein] + diphosphate</text>
        <dbReference type="Rhea" id="RHEA:58120"/>
        <dbReference type="Rhea" id="RHEA-COMP:9863"/>
        <dbReference type="Rhea" id="RHEA-COMP:15073"/>
        <dbReference type="ChEBI" id="CHEBI:29999"/>
        <dbReference type="ChEBI" id="CHEBI:30616"/>
        <dbReference type="ChEBI" id="CHEBI:33019"/>
        <dbReference type="ChEBI" id="CHEBI:142516"/>
        <dbReference type="EC" id="2.7.7.108"/>
    </reaction>
</comment>
<accession>A0A285X093</accession>
<comment type="catalytic activity">
    <reaction evidence="8">
        <text>L-tyrosyl-[protein] + UTP = O-(5'-uridylyl)-L-tyrosyl-[protein] + diphosphate</text>
        <dbReference type="Rhea" id="RHEA:83887"/>
        <dbReference type="Rhea" id="RHEA-COMP:10136"/>
        <dbReference type="Rhea" id="RHEA-COMP:20238"/>
        <dbReference type="ChEBI" id="CHEBI:33019"/>
        <dbReference type="ChEBI" id="CHEBI:46398"/>
        <dbReference type="ChEBI" id="CHEBI:46858"/>
        <dbReference type="ChEBI" id="CHEBI:90602"/>
    </reaction>
</comment>
<reference evidence="11" key="1">
    <citation type="submission" date="2017-09" db="EMBL/GenBank/DDBJ databases">
        <authorList>
            <person name="Varghese N."/>
            <person name="Submissions S."/>
        </authorList>
    </citation>
    <scope>NUCLEOTIDE SEQUENCE [LARGE SCALE GENOMIC DNA]</scope>
    <source>
        <strain evidence="11">CGMCC 1.12641</strain>
    </source>
</reference>
<feature type="binding site" evidence="8">
    <location>
        <position position="135"/>
    </location>
    <ligand>
        <name>ATP</name>
        <dbReference type="ChEBI" id="CHEBI:30616"/>
    </ligand>
</feature>
<dbReference type="RefSeq" id="WP_097054531.1">
    <property type="nucleotide sequence ID" value="NZ_OCMF01000001.1"/>
</dbReference>
<dbReference type="OrthoDB" id="9773505at2"/>
<evidence type="ECO:0000256" key="9">
    <source>
        <dbReference type="SAM" id="MobiDB-lite"/>
    </source>
</evidence>
<dbReference type="GO" id="GO:0005524">
    <property type="term" value="F:ATP binding"/>
    <property type="evidence" value="ECO:0007669"/>
    <property type="project" value="UniProtKB-UniRule"/>
</dbReference>
<evidence type="ECO:0000256" key="5">
    <source>
        <dbReference type="ARBA" id="ARBA00022741"/>
    </source>
</evidence>
<feature type="active site" description="Proton acceptor" evidence="8">
    <location>
        <position position="268"/>
    </location>
</feature>
<dbReference type="PANTHER" id="PTHR32057:SF14">
    <property type="entry name" value="PROTEIN ADENYLYLTRANSFERASE SELO, MITOCHONDRIAL"/>
    <property type="match status" value="1"/>
</dbReference>
<dbReference type="HAMAP" id="MF_00692">
    <property type="entry name" value="SelO"/>
    <property type="match status" value="1"/>
</dbReference>
<feature type="binding site" evidence="8">
    <location>
        <position position="278"/>
    </location>
    <ligand>
        <name>Mg(2+)</name>
        <dbReference type="ChEBI" id="CHEBI:18420"/>
    </ligand>
</feature>
<comment type="similarity">
    <text evidence="1 8">Belongs to the SELO family.</text>
</comment>
<keyword evidence="11" id="KW-1185">Reference proteome</keyword>
<keyword evidence="4 8" id="KW-0479">Metal-binding</keyword>
<gene>
    <name evidence="8" type="primary">ydiU</name>
    <name evidence="8" type="synonym">selO</name>
    <name evidence="10" type="ORF">SAMN06296241_0245</name>
</gene>
<keyword evidence="2 8" id="KW-0808">Transferase</keyword>
<name>A0A285X093_9FLAO</name>
<evidence type="ECO:0000313" key="10">
    <source>
        <dbReference type="EMBL" id="SOC78732.1"/>
    </source>
</evidence>
<dbReference type="EC" id="2.7.7.-" evidence="8"/>
<dbReference type="Pfam" id="PF02696">
    <property type="entry name" value="SelO"/>
    <property type="match status" value="1"/>
</dbReference>
<feature type="binding site" evidence="8">
    <location>
        <position position="278"/>
    </location>
    <ligand>
        <name>ATP</name>
        <dbReference type="ChEBI" id="CHEBI:30616"/>
    </ligand>
</feature>
<organism evidence="10 11">
    <name type="scientific">Salinimicrobium sediminis</name>
    <dbReference type="NCBI Taxonomy" id="1343891"/>
    <lineage>
        <taxon>Bacteria</taxon>
        <taxon>Pseudomonadati</taxon>
        <taxon>Bacteroidota</taxon>
        <taxon>Flavobacteriia</taxon>
        <taxon>Flavobacteriales</taxon>
        <taxon>Flavobacteriaceae</taxon>
        <taxon>Salinimicrobium</taxon>
    </lineage>
</organism>
<dbReference type="NCBIfam" id="NF000658">
    <property type="entry name" value="PRK00029.1"/>
    <property type="match status" value="1"/>
</dbReference>
<comment type="catalytic activity">
    <reaction evidence="8">
        <text>L-histidyl-[protein] + UTP = N(tele)-(5'-uridylyl)-L-histidyl-[protein] + diphosphate</text>
        <dbReference type="Rhea" id="RHEA:83891"/>
        <dbReference type="Rhea" id="RHEA-COMP:9745"/>
        <dbReference type="Rhea" id="RHEA-COMP:20239"/>
        <dbReference type="ChEBI" id="CHEBI:29979"/>
        <dbReference type="ChEBI" id="CHEBI:33019"/>
        <dbReference type="ChEBI" id="CHEBI:46398"/>
        <dbReference type="ChEBI" id="CHEBI:233474"/>
    </reaction>
</comment>
<evidence type="ECO:0000256" key="8">
    <source>
        <dbReference type="HAMAP-Rule" id="MF_00692"/>
    </source>
</evidence>
<feature type="binding site" evidence="8">
    <location>
        <position position="200"/>
    </location>
    <ligand>
        <name>ATP</name>
        <dbReference type="ChEBI" id="CHEBI:30616"/>
    </ligand>
</feature>
<feature type="binding site" evidence="8">
    <location>
        <position position="123"/>
    </location>
    <ligand>
        <name>ATP</name>
        <dbReference type="ChEBI" id="CHEBI:30616"/>
    </ligand>
</feature>
<keyword evidence="8" id="KW-0464">Manganese</keyword>
<keyword evidence="6 8" id="KW-0067">ATP-binding</keyword>
<evidence type="ECO:0000256" key="1">
    <source>
        <dbReference type="ARBA" id="ARBA00009747"/>
    </source>
</evidence>
<comment type="cofactor">
    <cofactor evidence="8">
        <name>Mg(2+)</name>
        <dbReference type="ChEBI" id="CHEBI:18420"/>
    </cofactor>
    <cofactor evidence="8">
        <name>Mn(2+)</name>
        <dbReference type="ChEBI" id="CHEBI:29035"/>
    </cofactor>
</comment>
<dbReference type="GO" id="GO:0070733">
    <property type="term" value="F:AMPylase activity"/>
    <property type="evidence" value="ECO:0007669"/>
    <property type="project" value="UniProtKB-EC"/>
</dbReference>
<feature type="binding site" evidence="8">
    <location>
        <position position="101"/>
    </location>
    <ligand>
        <name>ATP</name>
        <dbReference type="ChEBI" id="CHEBI:30616"/>
    </ligand>
</feature>
<keyword evidence="3 8" id="KW-0548">Nucleotidyltransferase</keyword>
<feature type="binding site" evidence="8">
    <location>
        <position position="104"/>
    </location>
    <ligand>
        <name>ATP</name>
        <dbReference type="ChEBI" id="CHEBI:30616"/>
    </ligand>
</feature>
<dbReference type="InterPro" id="IPR003846">
    <property type="entry name" value="SelO"/>
</dbReference>
<evidence type="ECO:0000256" key="7">
    <source>
        <dbReference type="ARBA" id="ARBA00022842"/>
    </source>
</evidence>
<dbReference type="Proteomes" id="UP000219193">
    <property type="component" value="Unassembled WGS sequence"/>
</dbReference>
<feature type="binding site" evidence="8">
    <location>
        <position position="269"/>
    </location>
    <ligand>
        <name>Mg(2+)</name>
        <dbReference type="ChEBI" id="CHEBI:18420"/>
    </ligand>
</feature>
<sequence length="517" mass="58600">MTALHKKEFGNAFTEAFEGDDSGDRTPRQTPGKLYSKAQPTPVSAPQLLSWSKNLAEELEITYPSPEDLEILAGNRVTKSMRPYASCYAGHQFGNWAGQLGDGRAINLGEWSSKKGIFELQLKGAGPTAYSRHADGRAVLRSSVREYLMSEAMHHLGIPTTRALALVATGDQILRDMFYNGNPAFEPGAIVTRVAPSFLRFGNFELLAAQQDRVQLEQLINWTIDRYFPHLTEENRILKWFAEVVEKTAFLMSEWQRVGFVHGVMNTDNMSILGLTIDYGPYSFLDNYDHNFTPNTTDLPGRRYAFGNQPSIGYWNLGRLANAISLLFEETEGLEEVLSTYEKHFWDHYYGMMGRKLGLDQVGKEEKELISDFEKALSGIQPDMTIFYRLLADLPSEITPENILQHFAPSFYHDLKPVEEDLFTKLITDYAKRRKTNNTSPEASRNLMNRNNPRIILRNYLLHEAIEGLEKGDNSLFEKLQKAMQAPYAGQGFEELVKKRPQWAETKAGCSMLSCSS</sequence>
<evidence type="ECO:0000256" key="6">
    <source>
        <dbReference type="ARBA" id="ARBA00022840"/>
    </source>
</evidence>
<dbReference type="GO" id="GO:0000287">
    <property type="term" value="F:magnesium ion binding"/>
    <property type="evidence" value="ECO:0007669"/>
    <property type="project" value="UniProtKB-UniRule"/>
</dbReference>
<comment type="catalytic activity">
    <reaction evidence="8">
        <text>L-seryl-[protein] + UTP = O-(5'-uridylyl)-L-seryl-[protein] + diphosphate</text>
        <dbReference type="Rhea" id="RHEA:64604"/>
        <dbReference type="Rhea" id="RHEA-COMP:9863"/>
        <dbReference type="Rhea" id="RHEA-COMP:16635"/>
        <dbReference type="ChEBI" id="CHEBI:29999"/>
        <dbReference type="ChEBI" id="CHEBI:33019"/>
        <dbReference type="ChEBI" id="CHEBI:46398"/>
        <dbReference type="ChEBI" id="CHEBI:156051"/>
    </reaction>
</comment>
<dbReference type="EC" id="2.7.7.108" evidence="8"/>
<comment type="catalytic activity">
    <reaction evidence="8">
        <text>L-threonyl-[protein] + ATP = 3-O-(5'-adenylyl)-L-threonyl-[protein] + diphosphate</text>
        <dbReference type="Rhea" id="RHEA:54292"/>
        <dbReference type="Rhea" id="RHEA-COMP:11060"/>
        <dbReference type="Rhea" id="RHEA-COMP:13847"/>
        <dbReference type="ChEBI" id="CHEBI:30013"/>
        <dbReference type="ChEBI" id="CHEBI:30616"/>
        <dbReference type="ChEBI" id="CHEBI:33019"/>
        <dbReference type="ChEBI" id="CHEBI:138113"/>
        <dbReference type="EC" id="2.7.7.108"/>
    </reaction>
</comment>
<feature type="binding site" evidence="8">
    <location>
        <position position="103"/>
    </location>
    <ligand>
        <name>ATP</name>
        <dbReference type="ChEBI" id="CHEBI:30616"/>
    </ligand>
</feature>
<evidence type="ECO:0000313" key="11">
    <source>
        <dbReference type="Proteomes" id="UP000219193"/>
    </source>
</evidence>
<protein>
    <recommendedName>
        <fullName evidence="8">Protein nucleotidyltransferase YdiU</fullName>
        <ecNumber evidence="8">2.7.7.-</ecNumber>
    </recommendedName>
    <alternativeName>
        <fullName evidence="8">Protein adenylyltransferase YdiU</fullName>
        <ecNumber evidence="8">2.7.7.108</ecNumber>
    </alternativeName>
    <alternativeName>
        <fullName evidence="8">Protein uridylyltransferase YdiU</fullName>
        <ecNumber evidence="8">2.7.7.-</ecNumber>
    </alternativeName>
</protein>